<keyword evidence="2" id="KW-1185">Reference proteome</keyword>
<accession>A0A9Q0MBX3</accession>
<proteinExistence type="predicted"/>
<name>A0A9Q0MBX3_BLOTA</name>
<reference evidence="1" key="1">
    <citation type="submission" date="2022-12" db="EMBL/GenBank/DDBJ databases">
        <title>Genome assemblies of Blomia tropicalis.</title>
        <authorList>
            <person name="Cui Y."/>
        </authorList>
    </citation>
    <scope>NUCLEOTIDE SEQUENCE</scope>
    <source>
        <tissue evidence="1">Adult mites</tissue>
    </source>
</reference>
<evidence type="ECO:0000313" key="1">
    <source>
        <dbReference type="EMBL" id="KAJ6223006.1"/>
    </source>
</evidence>
<dbReference type="AlphaFoldDB" id="A0A9Q0MBX3"/>
<protein>
    <submittedName>
        <fullName evidence="1">Uncharacterized protein</fullName>
    </submittedName>
</protein>
<comment type="caution">
    <text evidence="1">The sequence shown here is derived from an EMBL/GenBank/DDBJ whole genome shotgun (WGS) entry which is preliminary data.</text>
</comment>
<dbReference type="EMBL" id="JAPWDV010000001">
    <property type="protein sequence ID" value="KAJ6223006.1"/>
    <property type="molecule type" value="Genomic_DNA"/>
</dbReference>
<gene>
    <name evidence="1" type="ORF">RDWZM_001551</name>
</gene>
<evidence type="ECO:0000313" key="2">
    <source>
        <dbReference type="Proteomes" id="UP001142055"/>
    </source>
</evidence>
<dbReference type="Proteomes" id="UP001142055">
    <property type="component" value="Chromosome 1"/>
</dbReference>
<sequence length="228" mass="26431">MDVKCCSDSIEFSILPKVYILSTPKKSGQFEVYDVFTHRLIGTVGNARNNIEKYYDLKDDLIFIDIRDRIVYQTNNKIQLFSIVEDEDDGQRLPLSQMRTIGKKLKLNFDLKLTNDEHVEDLSNDQIQNSDKQENGERRILPMRRSKMKSLERLRAVNKQDIKINAIHYNNVLEIFVVLAMIPTEAGSGNVLLFDAVTGDLLLKFYTSFSVKEVSMNFSLVRLFKCFF</sequence>
<organism evidence="1 2">
    <name type="scientific">Blomia tropicalis</name>
    <name type="common">Mite</name>
    <dbReference type="NCBI Taxonomy" id="40697"/>
    <lineage>
        <taxon>Eukaryota</taxon>
        <taxon>Metazoa</taxon>
        <taxon>Ecdysozoa</taxon>
        <taxon>Arthropoda</taxon>
        <taxon>Chelicerata</taxon>
        <taxon>Arachnida</taxon>
        <taxon>Acari</taxon>
        <taxon>Acariformes</taxon>
        <taxon>Sarcoptiformes</taxon>
        <taxon>Astigmata</taxon>
        <taxon>Glycyphagoidea</taxon>
        <taxon>Echimyopodidae</taxon>
        <taxon>Blomia</taxon>
    </lineage>
</organism>